<dbReference type="InterPro" id="IPR001250">
    <property type="entry name" value="Man6P_Isoase-1"/>
</dbReference>
<evidence type="ECO:0000256" key="8">
    <source>
        <dbReference type="PIRSR" id="PIRSR001480-2"/>
    </source>
</evidence>
<dbReference type="RefSeq" id="WP_148731961.1">
    <property type="nucleotide sequence ID" value="NZ_VSSB01000001.1"/>
</dbReference>
<dbReference type="SUPFAM" id="SSF51182">
    <property type="entry name" value="RmlC-like cupins"/>
    <property type="match status" value="1"/>
</dbReference>
<dbReference type="InterPro" id="IPR014710">
    <property type="entry name" value="RmlC-like_jellyroll"/>
</dbReference>
<accession>A0A5S4V2Q8</accession>
<dbReference type="NCBIfam" id="TIGR00218">
    <property type="entry name" value="manA"/>
    <property type="match status" value="1"/>
</dbReference>
<evidence type="ECO:0000256" key="6">
    <source>
        <dbReference type="ARBA" id="ARBA00023235"/>
    </source>
</evidence>
<dbReference type="PRINTS" id="PR00714">
    <property type="entry name" value="MAN6PISMRASE"/>
</dbReference>
<dbReference type="GO" id="GO:0005829">
    <property type="term" value="C:cytosol"/>
    <property type="evidence" value="ECO:0007669"/>
    <property type="project" value="TreeGrafter"/>
</dbReference>
<dbReference type="Proteomes" id="UP000325243">
    <property type="component" value="Unassembled WGS sequence"/>
</dbReference>
<evidence type="ECO:0000256" key="3">
    <source>
        <dbReference type="ARBA" id="ARBA00011956"/>
    </source>
</evidence>
<protein>
    <recommendedName>
        <fullName evidence="3">mannose-6-phosphate isomerase</fullName>
        <ecNumber evidence="3">5.3.1.8</ecNumber>
    </recommendedName>
</protein>
<keyword evidence="6 10" id="KW-0413">Isomerase</keyword>
<gene>
    <name evidence="10" type="primary">manA</name>
    <name evidence="10" type="ORF">FYC51_01695</name>
</gene>
<organism evidence="10 11">
    <name type="scientific">Agromyces mariniharenae</name>
    <dbReference type="NCBI Taxonomy" id="2604423"/>
    <lineage>
        <taxon>Bacteria</taxon>
        <taxon>Bacillati</taxon>
        <taxon>Actinomycetota</taxon>
        <taxon>Actinomycetes</taxon>
        <taxon>Micrococcales</taxon>
        <taxon>Microbacteriaceae</taxon>
        <taxon>Agromyces</taxon>
    </lineage>
</organism>
<comment type="caution">
    <text evidence="10">The sequence shown here is derived from an EMBL/GenBank/DDBJ whole genome shotgun (WGS) entry which is preliminary data.</text>
</comment>
<comment type="cofactor">
    <cofactor evidence="8">
        <name>Zn(2+)</name>
        <dbReference type="ChEBI" id="CHEBI:29105"/>
    </cofactor>
    <text evidence="8">Binds 1 zinc ion per subunit.</text>
</comment>
<feature type="domain" description="Phosphomannose isomerase type I catalytic" evidence="9">
    <location>
        <begin position="7"/>
        <end position="152"/>
    </location>
</feature>
<reference evidence="10 11" key="1">
    <citation type="submission" date="2019-08" db="EMBL/GenBank/DDBJ databases">
        <authorList>
            <person name="Hu J."/>
        </authorList>
    </citation>
    <scope>NUCLEOTIDE SEQUENCE [LARGE SCALE GENOMIC DNA]</scope>
    <source>
        <strain evidence="10 11">NEAU-184</strain>
    </source>
</reference>
<feature type="binding site" evidence="8">
    <location>
        <position position="276"/>
    </location>
    <ligand>
        <name>Zn(2+)</name>
        <dbReference type="ChEBI" id="CHEBI:29105"/>
    </ligand>
</feature>
<dbReference type="GO" id="GO:0004476">
    <property type="term" value="F:mannose-6-phosphate isomerase activity"/>
    <property type="evidence" value="ECO:0007669"/>
    <property type="project" value="UniProtKB-EC"/>
</dbReference>
<evidence type="ECO:0000256" key="4">
    <source>
        <dbReference type="ARBA" id="ARBA00022723"/>
    </source>
</evidence>
<dbReference type="CDD" id="cd07011">
    <property type="entry name" value="cupin_PMI_type_I_N"/>
    <property type="match status" value="1"/>
</dbReference>
<feature type="binding site" evidence="8">
    <location>
        <position position="98"/>
    </location>
    <ligand>
        <name>Zn(2+)</name>
        <dbReference type="ChEBI" id="CHEBI:29105"/>
    </ligand>
</feature>
<comment type="similarity">
    <text evidence="2">Belongs to the mannose-6-phosphate isomerase type 1 family.</text>
</comment>
<feature type="active site" evidence="7">
    <location>
        <position position="295"/>
    </location>
</feature>
<dbReference type="InterPro" id="IPR011051">
    <property type="entry name" value="RmlC_Cupin_sf"/>
</dbReference>
<dbReference type="PIRSF" id="PIRSF001480">
    <property type="entry name" value="Mannose-6-phosphate_isomerase"/>
    <property type="match status" value="1"/>
</dbReference>
<dbReference type="EMBL" id="VSSB01000001">
    <property type="protein sequence ID" value="TYL52498.1"/>
    <property type="molecule type" value="Genomic_DNA"/>
</dbReference>
<dbReference type="InterPro" id="IPR016305">
    <property type="entry name" value="Mannose-6-P_Isomerase"/>
</dbReference>
<keyword evidence="5 8" id="KW-0862">Zinc</keyword>
<dbReference type="Pfam" id="PF20511">
    <property type="entry name" value="PMI_typeI_cat"/>
    <property type="match status" value="1"/>
</dbReference>
<evidence type="ECO:0000313" key="11">
    <source>
        <dbReference type="Proteomes" id="UP000325243"/>
    </source>
</evidence>
<dbReference type="GO" id="GO:0009298">
    <property type="term" value="P:GDP-mannose biosynthetic process"/>
    <property type="evidence" value="ECO:0007669"/>
    <property type="project" value="InterPro"/>
</dbReference>
<evidence type="ECO:0000313" key="10">
    <source>
        <dbReference type="EMBL" id="TYL52498.1"/>
    </source>
</evidence>
<dbReference type="GO" id="GO:0008270">
    <property type="term" value="F:zinc ion binding"/>
    <property type="evidence" value="ECO:0007669"/>
    <property type="project" value="InterPro"/>
</dbReference>
<evidence type="ECO:0000259" key="9">
    <source>
        <dbReference type="Pfam" id="PF20511"/>
    </source>
</evidence>
<name>A0A5S4V2Q8_9MICO</name>
<dbReference type="GO" id="GO:0005975">
    <property type="term" value="P:carbohydrate metabolic process"/>
    <property type="evidence" value="ECO:0007669"/>
    <property type="project" value="InterPro"/>
</dbReference>
<dbReference type="Gene3D" id="1.10.441.10">
    <property type="entry name" value="Phosphomannose Isomerase, domain 2"/>
    <property type="match status" value="1"/>
</dbReference>
<dbReference type="Gene3D" id="2.60.120.10">
    <property type="entry name" value="Jelly Rolls"/>
    <property type="match status" value="2"/>
</dbReference>
<feature type="binding site" evidence="8">
    <location>
        <position position="100"/>
    </location>
    <ligand>
        <name>Zn(2+)</name>
        <dbReference type="ChEBI" id="CHEBI:29105"/>
    </ligand>
</feature>
<feature type="binding site" evidence="8">
    <location>
        <position position="135"/>
    </location>
    <ligand>
        <name>Zn(2+)</name>
        <dbReference type="ChEBI" id="CHEBI:29105"/>
    </ligand>
</feature>
<sequence length="423" mass="44363">MFVAIGNTPRDYAWGSTSAIAGFRGVEPSGSSEAELWLGAHAGSPARVLDAASVGHADLAAWIAADPERALGPELAAHGARLPFLLKLLAAAEPLSLQAHPTPEQARAGFAREEAEGIPLNAYDRNYRDAFHKPELVVAVSDEFDALSGFRSLDEVAGVLAVLRSADAASDEPQAGALDLLAARLGTADPLRDTVEWLLRDGRGEDTGEAAWVVERITALAATDPARASEYAASFETVERLAEVYPGDPGIVISLLLNRVRLRRGDALYLPAGNIHAYLSGLGIELMAASDNVLRGGLTPKHIDVGELLDVLDFTPIAPPRLEPEPVAASVVAFRPDVPDFVLYRAEPGDGADAARVPITGPAIVLAEGGPIRLRGAHDEAELAMGEAAYVTPDEGTLDVTGPGIAWVATTGEPRHPSPDPAP</sequence>
<dbReference type="InterPro" id="IPR046457">
    <property type="entry name" value="PMI_typeI_cat"/>
</dbReference>
<keyword evidence="4 8" id="KW-0479">Metal-binding</keyword>
<proteinExistence type="inferred from homology"/>
<evidence type="ECO:0000256" key="7">
    <source>
        <dbReference type="PIRSR" id="PIRSR001480-1"/>
    </source>
</evidence>
<evidence type="ECO:0000256" key="1">
    <source>
        <dbReference type="ARBA" id="ARBA00000757"/>
    </source>
</evidence>
<dbReference type="PANTHER" id="PTHR10309:SF0">
    <property type="entry name" value="MANNOSE-6-PHOSPHATE ISOMERASE"/>
    <property type="match status" value="1"/>
</dbReference>
<keyword evidence="11" id="KW-1185">Reference proteome</keyword>
<dbReference type="AlphaFoldDB" id="A0A5S4V2Q8"/>
<comment type="catalytic activity">
    <reaction evidence="1">
        <text>D-mannose 6-phosphate = D-fructose 6-phosphate</text>
        <dbReference type="Rhea" id="RHEA:12356"/>
        <dbReference type="ChEBI" id="CHEBI:58735"/>
        <dbReference type="ChEBI" id="CHEBI:61527"/>
        <dbReference type="EC" id="5.3.1.8"/>
    </reaction>
</comment>
<dbReference type="EC" id="5.3.1.8" evidence="3"/>
<dbReference type="PANTHER" id="PTHR10309">
    <property type="entry name" value="MANNOSE-6-PHOSPHATE ISOMERASE"/>
    <property type="match status" value="1"/>
</dbReference>
<evidence type="ECO:0000256" key="5">
    <source>
        <dbReference type="ARBA" id="ARBA00022833"/>
    </source>
</evidence>
<evidence type="ECO:0000256" key="2">
    <source>
        <dbReference type="ARBA" id="ARBA00010772"/>
    </source>
</evidence>